<dbReference type="InterPro" id="IPR036259">
    <property type="entry name" value="MFS_trans_sf"/>
</dbReference>
<evidence type="ECO:0000256" key="1">
    <source>
        <dbReference type="ARBA" id="ARBA00009617"/>
    </source>
</evidence>
<feature type="transmembrane region" description="Helical" evidence="3">
    <location>
        <begin position="87"/>
        <end position="105"/>
    </location>
</feature>
<dbReference type="InterPro" id="IPR039672">
    <property type="entry name" value="MFS_2"/>
</dbReference>
<feature type="transmembrane region" description="Helical" evidence="3">
    <location>
        <begin position="245"/>
        <end position="266"/>
    </location>
</feature>
<dbReference type="Pfam" id="PF13347">
    <property type="entry name" value="MFS_2"/>
    <property type="match status" value="1"/>
</dbReference>
<sequence>MTATAITSTERKLGAGTKLLYALGATATSLKARALSTFLLIFYNQVVGLPPKYVGLILMVAIVVDAVVDPLVGQISDNFKSRWGRRHPFMIAAALPYPLAFFLLWNPPTDWSDPMLLGWLAVLLIGVRILDTFFELPHQALAPELAYEYDSRTRLMALRHFFTVIGGLGMQVMAYRVFLKENPDGSGGVLARDGYFLYSLVGALIIFTTMVISTLGTLNQVPYLRQAPARKVKLKVMAREVIQTLSNRAFLVITGAAMFISIAVGVRNGLELYIGLYFWNLTQPQLATLATVSVTGGFIGTALAPIVASKLGKKIGLITVFGTAVLVHVTPVSLRLLGLAPANGTPELLMLIYGEEIINSTLAAATGVILASIVADVVEDAEVKTGRRSEGLLLSATALVRKIVSSGGPFIATMVLTLVAFPIGAERTEVAPEVLHSLGMAYVPTILGLYGVAIAALFMFNITRQKHEENLRTLREAAALAENVSTTDEPEGPVPPVPAPTRRG</sequence>
<dbReference type="Proteomes" id="UP001597237">
    <property type="component" value="Unassembled WGS sequence"/>
</dbReference>
<dbReference type="SUPFAM" id="SSF103473">
    <property type="entry name" value="MFS general substrate transporter"/>
    <property type="match status" value="1"/>
</dbReference>
<gene>
    <name evidence="4" type="ORF">ACFSC0_11275</name>
</gene>
<comment type="similarity">
    <text evidence="1">Belongs to the sodium:galactoside symporter (TC 2.A.2) family.</text>
</comment>
<feature type="compositionally biased region" description="Pro residues" evidence="2">
    <location>
        <begin position="492"/>
        <end position="504"/>
    </location>
</feature>
<feature type="transmembrane region" description="Helical" evidence="3">
    <location>
        <begin position="117"/>
        <end position="136"/>
    </location>
</feature>
<dbReference type="PANTHER" id="PTHR11328:SF28">
    <property type="entry name" value="MAJOR FACILITATOR SUPERFAMILY DOMAIN-CONTAINING PROTEIN 12"/>
    <property type="match status" value="1"/>
</dbReference>
<feature type="transmembrane region" description="Helical" evidence="3">
    <location>
        <begin position="53"/>
        <end position="75"/>
    </location>
</feature>
<reference evidence="5" key="1">
    <citation type="journal article" date="2019" name="Int. J. Syst. Evol. Microbiol.">
        <title>The Global Catalogue of Microorganisms (GCM) 10K type strain sequencing project: providing services to taxonomists for standard genome sequencing and annotation.</title>
        <authorList>
            <consortium name="The Broad Institute Genomics Platform"/>
            <consortium name="The Broad Institute Genome Sequencing Center for Infectious Disease"/>
            <person name="Wu L."/>
            <person name="Ma J."/>
        </authorList>
    </citation>
    <scope>NUCLEOTIDE SEQUENCE [LARGE SCALE GENOMIC DNA]</scope>
    <source>
        <strain evidence="5">DFY28</strain>
    </source>
</reference>
<name>A0ABW4N1Q8_9CAUL</name>
<keyword evidence="3" id="KW-1133">Transmembrane helix</keyword>
<feature type="transmembrane region" description="Helical" evidence="3">
    <location>
        <begin position="441"/>
        <end position="462"/>
    </location>
</feature>
<organism evidence="4 5">
    <name type="scientific">Phenylobacterium terrae</name>
    <dbReference type="NCBI Taxonomy" id="2665495"/>
    <lineage>
        <taxon>Bacteria</taxon>
        <taxon>Pseudomonadati</taxon>
        <taxon>Pseudomonadota</taxon>
        <taxon>Alphaproteobacteria</taxon>
        <taxon>Caulobacterales</taxon>
        <taxon>Caulobacteraceae</taxon>
        <taxon>Phenylobacterium</taxon>
    </lineage>
</organism>
<feature type="transmembrane region" description="Helical" evidence="3">
    <location>
        <begin position="286"/>
        <end position="308"/>
    </location>
</feature>
<keyword evidence="5" id="KW-1185">Reference proteome</keyword>
<evidence type="ECO:0000256" key="2">
    <source>
        <dbReference type="SAM" id="MobiDB-lite"/>
    </source>
</evidence>
<proteinExistence type="inferred from homology"/>
<feature type="transmembrane region" description="Helical" evidence="3">
    <location>
        <begin position="157"/>
        <end position="175"/>
    </location>
</feature>
<feature type="transmembrane region" description="Helical" evidence="3">
    <location>
        <begin position="399"/>
        <end position="421"/>
    </location>
</feature>
<feature type="transmembrane region" description="Helical" evidence="3">
    <location>
        <begin position="315"/>
        <end position="337"/>
    </location>
</feature>
<feature type="transmembrane region" description="Helical" evidence="3">
    <location>
        <begin position="195"/>
        <end position="224"/>
    </location>
</feature>
<dbReference type="RefSeq" id="WP_377282836.1">
    <property type="nucleotide sequence ID" value="NZ_JBHRSI010000008.1"/>
</dbReference>
<feature type="transmembrane region" description="Helical" evidence="3">
    <location>
        <begin position="20"/>
        <end position="41"/>
    </location>
</feature>
<keyword evidence="3" id="KW-0472">Membrane</keyword>
<evidence type="ECO:0000313" key="5">
    <source>
        <dbReference type="Proteomes" id="UP001597237"/>
    </source>
</evidence>
<feature type="region of interest" description="Disordered" evidence="2">
    <location>
        <begin position="482"/>
        <end position="504"/>
    </location>
</feature>
<evidence type="ECO:0000256" key="3">
    <source>
        <dbReference type="SAM" id="Phobius"/>
    </source>
</evidence>
<evidence type="ECO:0000313" key="4">
    <source>
        <dbReference type="EMBL" id="MFD1783976.1"/>
    </source>
</evidence>
<comment type="caution">
    <text evidence="4">The sequence shown here is derived from an EMBL/GenBank/DDBJ whole genome shotgun (WGS) entry which is preliminary data.</text>
</comment>
<dbReference type="PANTHER" id="PTHR11328">
    <property type="entry name" value="MAJOR FACILITATOR SUPERFAMILY DOMAIN-CONTAINING PROTEIN"/>
    <property type="match status" value="1"/>
</dbReference>
<accession>A0ABW4N1Q8</accession>
<dbReference type="EMBL" id="JBHUEY010000001">
    <property type="protein sequence ID" value="MFD1783976.1"/>
    <property type="molecule type" value="Genomic_DNA"/>
</dbReference>
<dbReference type="Gene3D" id="1.20.1250.20">
    <property type="entry name" value="MFS general substrate transporter like domains"/>
    <property type="match status" value="1"/>
</dbReference>
<feature type="transmembrane region" description="Helical" evidence="3">
    <location>
        <begin position="357"/>
        <end position="378"/>
    </location>
</feature>
<keyword evidence="3" id="KW-0812">Transmembrane</keyword>
<protein>
    <submittedName>
        <fullName evidence="4">MFS transporter</fullName>
    </submittedName>
</protein>